<dbReference type="FunFam" id="3.30.54.20:FF:000002">
    <property type="entry name" value="Threonine--tRNA ligase"/>
    <property type="match status" value="1"/>
</dbReference>
<dbReference type="Pfam" id="PF03129">
    <property type="entry name" value="HGTP_anticodon"/>
    <property type="match status" value="1"/>
</dbReference>
<dbReference type="PANTHER" id="PTHR11451">
    <property type="entry name" value="THREONINE-TRNA LIGASE"/>
    <property type="match status" value="1"/>
</dbReference>
<evidence type="ECO:0000256" key="3">
    <source>
        <dbReference type="ARBA" id="ARBA00022555"/>
    </source>
</evidence>
<proteinExistence type="inferred from homology"/>
<accession>A0A8T4L337</accession>
<dbReference type="SUPFAM" id="SSF55681">
    <property type="entry name" value="Class II aaRS and biotin synthetases"/>
    <property type="match status" value="1"/>
</dbReference>
<feature type="region of interest" description="Catalytic" evidence="13">
    <location>
        <begin position="245"/>
        <end position="536"/>
    </location>
</feature>
<evidence type="ECO:0000256" key="9">
    <source>
        <dbReference type="ARBA" id="ARBA00022884"/>
    </source>
</evidence>
<dbReference type="GO" id="GO:0005524">
    <property type="term" value="F:ATP binding"/>
    <property type="evidence" value="ECO:0007669"/>
    <property type="project" value="UniProtKB-UniRule"/>
</dbReference>
<dbReference type="InterPro" id="IPR018163">
    <property type="entry name" value="Thr/Ala-tRNA-synth_IIc_edit"/>
</dbReference>
<evidence type="ECO:0000256" key="13">
    <source>
        <dbReference type="HAMAP-Rule" id="MF_00184"/>
    </source>
</evidence>
<evidence type="ECO:0000256" key="7">
    <source>
        <dbReference type="ARBA" id="ARBA00022833"/>
    </source>
</evidence>
<dbReference type="CDD" id="cd00771">
    <property type="entry name" value="ThrRS_core"/>
    <property type="match status" value="1"/>
</dbReference>
<evidence type="ECO:0000256" key="10">
    <source>
        <dbReference type="ARBA" id="ARBA00022917"/>
    </source>
</evidence>
<comment type="caution">
    <text evidence="16">The sequence shown here is derived from an EMBL/GenBank/DDBJ whole genome shotgun (WGS) entry which is preliminary data.</text>
</comment>
<keyword evidence="3 13" id="KW-0820">tRNA-binding</keyword>
<dbReference type="InterPro" id="IPR002320">
    <property type="entry name" value="Thr-tRNA-ligase_IIa"/>
</dbReference>
<dbReference type="FunFam" id="3.30.930.10:FF:000002">
    <property type="entry name" value="Threonine--tRNA ligase"/>
    <property type="match status" value="1"/>
</dbReference>
<dbReference type="GO" id="GO:0006435">
    <property type="term" value="P:threonyl-tRNA aminoacylation"/>
    <property type="evidence" value="ECO:0007669"/>
    <property type="project" value="UniProtKB-UniRule"/>
</dbReference>
<dbReference type="EMBL" id="JAGVWC010000008">
    <property type="protein sequence ID" value="MBS3061191.1"/>
    <property type="molecule type" value="Genomic_DNA"/>
</dbReference>
<feature type="domain" description="TGS" evidence="15">
    <location>
        <begin position="1"/>
        <end position="65"/>
    </location>
</feature>
<evidence type="ECO:0000256" key="4">
    <source>
        <dbReference type="ARBA" id="ARBA00022598"/>
    </source>
</evidence>
<feature type="binding site" evidence="13">
    <location>
        <position position="513"/>
    </location>
    <ligand>
        <name>Zn(2+)</name>
        <dbReference type="ChEBI" id="CHEBI:29105"/>
        <note>catalytic</note>
    </ligand>
</feature>
<dbReference type="GO" id="GO:0005737">
    <property type="term" value="C:cytoplasm"/>
    <property type="evidence" value="ECO:0007669"/>
    <property type="project" value="UniProtKB-SubCell"/>
</dbReference>
<dbReference type="SUPFAM" id="SSF52954">
    <property type="entry name" value="Class II aaRS ABD-related"/>
    <property type="match status" value="1"/>
</dbReference>
<dbReference type="PROSITE" id="PS50862">
    <property type="entry name" value="AA_TRNA_LIGASE_II"/>
    <property type="match status" value="1"/>
</dbReference>
<dbReference type="GO" id="GO:0002161">
    <property type="term" value="F:aminoacyl-tRNA deacylase activity"/>
    <property type="evidence" value="ECO:0007669"/>
    <property type="project" value="UniProtKB-ARBA"/>
</dbReference>
<dbReference type="HAMAP" id="MF_00184">
    <property type="entry name" value="Thr_tRNA_synth"/>
    <property type="match status" value="1"/>
</dbReference>
<dbReference type="InterPro" id="IPR004154">
    <property type="entry name" value="Anticodon-bd"/>
</dbReference>
<dbReference type="CDD" id="cd01667">
    <property type="entry name" value="TGS_ThrRS"/>
    <property type="match status" value="1"/>
</dbReference>
<dbReference type="InterPro" id="IPR012675">
    <property type="entry name" value="Beta-grasp_dom_sf"/>
</dbReference>
<dbReference type="InterPro" id="IPR036621">
    <property type="entry name" value="Anticodon-bd_dom_sf"/>
</dbReference>
<dbReference type="SUPFAM" id="SSF55186">
    <property type="entry name" value="ThrRS/AlaRS common domain"/>
    <property type="match status" value="1"/>
</dbReference>
<dbReference type="CDD" id="cd00860">
    <property type="entry name" value="ThrRS_anticodon"/>
    <property type="match status" value="1"/>
</dbReference>
<dbReference type="Gene3D" id="3.40.50.800">
    <property type="entry name" value="Anticodon-binding domain"/>
    <property type="match status" value="1"/>
</dbReference>
<comment type="cofactor">
    <cofactor evidence="13">
        <name>Zn(2+)</name>
        <dbReference type="ChEBI" id="CHEBI:29105"/>
    </cofactor>
    <text evidence="13">Binds 1 zinc ion per subunit.</text>
</comment>
<keyword evidence="4 13" id="KW-0436">Ligase</keyword>
<evidence type="ECO:0000256" key="11">
    <source>
        <dbReference type="ARBA" id="ARBA00023146"/>
    </source>
</evidence>
<dbReference type="SUPFAM" id="SSF81271">
    <property type="entry name" value="TGS-like"/>
    <property type="match status" value="1"/>
</dbReference>
<evidence type="ECO:0000256" key="1">
    <source>
        <dbReference type="ARBA" id="ARBA00008226"/>
    </source>
</evidence>
<comment type="subunit">
    <text evidence="13">Homodimer.</text>
</comment>
<comment type="catalytic activity">
    <reaction evidence="12 13">
        <text>tRNA(Thr) + L-threonine + ATP = L-threonyl-tRNA(Thr) + AMP + diphosphate + H(+)</text>
        <dbReference type="Rhea" id="RHEA:24624"/>
        <dbReference type="Rhea" id="RHEA-COMP:9670"/>
        <dbReference type="Rhea" id="RHEA-COMP:9704"/>
        <dbReference type="ChEBI" id="CHEBI:15378"/>
        <dbReference type="ChEBI" id="CHEBI:30616"/>
        <dbReference type="ChEBI" id="CHEBI:33019"/>
        <dbReference type="ChEBI" id="CHEBI:57926"/>
        <dbReference type="ChEBI" id="CHEBI:78442"/>
        <dbReference type="ChEBI" id="CHEBI:78534"/>
        <dbReference type="ChEBI" id="CHEBI:456215"/>
        <dbReference type="EC" id="6.1.1.3"/>
    </reaction>
</comment>
<dbReference type="FunFam" id="3.40.50.800:FF:000001">
    <property type="entry name" value="Threonine--tRNA ligase"/>
    <property type="match status" value="1"/>
</dbReference>
<dbReference type="SMART" id="SM00863">
    <property type="entry name" value="tRNA_SAD"/>
    <property type="match status" value="1"/>
</dbReference>
<evidence type="ECO:0000256" key="8">
    <source>
        <dbReference type="ARBA" id="ARBA00022840"/>
    </source>
</evidence>
<evidence type="ECO:0000259" key="14">
    <source>
        <dbReference type="PROSITE" id="PS50862"/>
    </source>
</evidence>
<evidence type="ECO:0000313" key="16">
    <source>
        <dbReference type="EMBL" id="MBS3061191.1"/>
    </source>
</evidence>
<dbReference type="NCBIfam" id="TIGR00418">
    <property type="entry name" value="thrS"/>
    <property type="match status" value="1"/>
</dbReference>
<protein>
    <recommendedName>
        <fullName evidence="13">Threonine--tRNA ligase</fullName>
        <ecNumber evidence="13">6.1.1.3</ecNumber>
    </recommendedName>
    <alternativeName>
        <fullName evidence="13">Threonyl-tRNA synthetase</fullName>
        <shortName evidence="13">ThrRS</shortName>
    </alternativeName>
</protein>
<keyword evidence="11 13" id="KW-0030">Aminoacyl-tRNA synthetase</keyword>
<dbReference type="InterPro" id="IPR006195">
    <property type="entry name" value="aa-tRNA-synth_II"/>
</dbReference>
<feature type="binding site" evidence="13">
    <location>
        <position position="336"/>
    </location>
    <ligand>
        <name>Zn(2+)</name>
        <dbReference type="ChEBI" id="CHEBI:29105"/>
        <note>catalytic</note>
    </ligand>
</feature>
<evidence type="ECO:0000259" key="15">
    <source>
        <dbReference type="PROSITE" id="PS51880"/>
    </source>
</evidence>
<keyword evidence="7 13" id="KW-0862">Zinc</keyword>
<organism evidence="16 17">
    <name type="scientific">Candidatus Iainarchaeum sp</name>
    <dbReference type="NCBI Taxonomy" id="3101447"/>
    <lineage>
        <taxon>Archaea</taxon>
        <taxon>Candidatus Iainarchaeota</taxon>
        <taxon>Candidatus Iainarchaeia</taxon>
        <taxon>Candidatus Iainarchaeales</taxon>
        <taxon>Candidatus Iainarchaeaceae</taxon>
        <taxon>Candidatus Iainarchaeum</taxon>
    </lineage>
</organism>
<keyword evidence="8 13" id="KW-0067">ATP-binding</keyword>
<dbReference type="Proteomes" id="UP000675968">
    <property type="component" value="Unassembled WGS sequence"/>
</dbReference>
<keyword evidence="9 13" id="KW-0694">RNA-binding</keyword>
<sequence>MGSNQITLSFPDESKQNYATGITGAEIAQKIGPRLTKDALAIQVDNATFELERPILQNGKIRILTWKDLEGKKALWHTGSHVLAEAVSAVIPNARPTLGPPIEEGFYYDFDVDKPFSEEDLQKIEKKANELLAKKEDLIRKEVTKEEALKLFKDNPFKKELIEEHTKAGEKISLYYQGKFVDLCRGGHVNNTGKIAVIKIIKSGGAYWRGSEKNKMLQRIYAIAFPEKKMLDEWIKQREEAEKRNHLKLGKELDLYSFQKEAPGTAFYHQNATQIWIALTDFLRAEQRQRGYIEVITPLIMKDSLWKQSGHWDHYKENMYFVKIDDEDYAIKPMNCPGHILIYKNSRKSYRDLPIKMSEFGIVHRHEKSGVLNGLFRVRKFTQDDAHLFCTPEQIKPLIKETIQLIDHIYKTCGFTEYHMELSTRPEKAMGSPEQWTQAETALKEALEETNSSYKLNPGDGAFYGPKIDFHIKDSLGRTWQCGTIQLDFQMPQKFETEFIGNDDKPHTPIMIHRALYGSLDRFLGILTEHYGGAYPLWLAPVQAIVLPISEKTLDYAEHVKAELLENGIRTQINSDNQTISYKIRDAQLRKIPLILVAGEKEAQNKTINVRKRDGTVQGEQKIQEFISNTVDRIQQKQ</sequence>
<keyword evidence="10 13" id="KW-0648">Protein biosynthesis</keyword>
<dbReference type="AlphaFoldDB" id="A0A8T4L337"/>
<dbReference type="PANTHER" id="PTHR11451:SF44">
    <property type="entry name" value="THREONINE--TRNA LIGASE, CHLOROPLASTIC_MITOCHONDRIAL 2"/>
    <property type="match status" value="1"/>
</dbReference>
<feature type="binding site" evidence="13">
    <location>
        <position position="387"/>
    </location>
    <ligand>
        <name>Zn(2+)</name>
        <dbReference type="ChEBI" id="CHEBI:29105"/>
        <note>catalytic</note>
    </ligand>
</feature>
<keyword evidence="5 13" id="KW-0479">Metal-binding</keyword>
<name>A0A8T4L337_9ARCH</name>
<dbReference type="PRINTS" id="PR01047">
    <property type="entry name" value="TRNASYNTHTHR"/>
</dbReference>
<keyword evidence="2 13" id="KW-0963">Cytoplasm</keyword>
<dbReference type="Gene3D" id="3.30.930.10">
    <property type="entry name" value="Bira Bifunctional Protein, Domain 2"/>
    <property type="match status" value="1"/>
</dbReference>
<dbReference type="InterPro" id="IPR033728">
    <property type="entry name" value="ThrRS_core"/>
</dbReference>
<reference evidence="16" key="1">
    <citation type="submission" date="2021-03" db="EMBL/GenBank/DDBJ databases">
        <authorList>
            <person name="Jaffe A."/>
        </authorList>
    </citation>
    <scope>NUCLEOTIDE SEQUENCE</scope>
    <source>
        <strain evidence="16">RIFCSPLOWO2_01_FULL_AR10_48_17</strain>
    </source>
</reference>
<dbReference type="InterPro" id="IPR045864">
    <property type="entry name" value="aa-tRNA-synth_II/BPL/LPL"/>
</dbReference>
<evidence type="ECO:0000256" key="5">
    <source>
        <dbReference type="ARBA" id="ARBA00022723"/>
    </source>
</evidence>
<evidence type="ECO:0000256" key="12">
    <source>
        <dbReference type="ARBA" id="ARBA00049515"/>
    </source>
</evidence>
<feature type="domain" description="Aminoacyl-transfer RNA synthetases class-II family profile" evidence="14">
    <location>
        <begin position="278"/>
        <end position="536"/>
    </location>
</feature>
<evidence type="ECO:0000256" key="2">
    <source>
        <dbReference type="ARBA" id="ARBA00022490"/>
    </source>
</evidence>
<dbReference type="Pfam" id="PF07973">
    <property type="entry name" value="tRNA_SAD"/>
    <property type="match status" value="1"/>
</dbReference>
<keyword evidence="6 13" id="KW-0547">Nucleotide-binding</keyword>
<reference evidence="16" key="2">
    <citation type="submission" date="2021-05" db="EMBL/GenBank/DDBJ databases">
        <title>Protein family content uncovers lineage relationships and bacterial pathway maintenance mechanisms in DPANN archaea.</title>
        <authorList>
            <person name="Castelle C.J."/>
            <person name="Meheust R."/>
            <person name="Jaffe A.L."/>
            <person name="Seitz K."/>
            <person name="Gong X."/>
            <person name="Baker B.J."/>
            <person name="Banfield J.F."/>
        </authorList>
    </citation>
    <scope>NUCLEOTIDE SEQUENCE</scope>
    <source>
        <strain evidence="16">RIFCSPLOWO2_01_FULL_AR10_48_17</strain>
    </source>
</reference>
<dbReference type="InterPro" id="IPR047246">
    <property type="entry name" value="ThrRS_anticodon"/>
</dbReference>
<evidence type="ECO:0000256" key="6">
    <source>
        <dbReference type="ARBA" id="ARBA00022741"/>
    </source>
</evidence>
<dbReference type="Gene3D" id="3.10.20.30">
    <property type="match status" value="1"/>
</dbReference>
<dbReference type="InterPro" id="IPR012947">
    <property type="entry name" value="tRNA_SAD"/>
</dbReference>
<evidence type="ECO:0000313" key="17">
    <source>
        <dbReference type="Proteomes" id="UP000675968"/>
    </source>
</evidence>
<dbReference type="GO" id="GO:0046872">
    <property type="term" value="F:metal ion binding"/>
    <property type="evidence" value="ECO:0007669"/>
    <property type="project" value="UniProtKB-KW"/>
</dbReference>
<dbReference type="EC" id="6.1.1.3" evidence="13"/>
<dbReference type="GO" id="GO:0000049">
    <property type="term" value="F:tRNA binding"/>
    <property type="evidence" value="ECO:0007669"/>
    <property type="project" value="UniProtKB-KW"/>
</dbReference>
<dbReference type="FunFam" id="3.30.980.10:FF:000005">
    <property type="entry name" value="Threonyl-tRNA synthetase, mitochondrial"/>
    <property type="match status" value="1"/>
</dbReference>
<comment type="subcellular location">
    <subcellularLocation>
        <location evidence="13">Cytoplasm</location>
    </subcellularLocation>
</comment>
<dbReference type="Pfam" id="PF00587">
    <property type="entry name" value="tRNA-synt_2b"/>
    <property type="match status" value="1"/>
</dbReference>
<dbReference type="Gene3D" id="3.30.980.10">
    <property type="entry name" value="Threonyl-trna Synthetase, Chain A, domain 2"/>
    <property type="match status" value="1"/>
</dbReference>
<comment type="similarity">
    <text evidence="1 13">Belongs to the class-II aminoacyl-tRNA synthetase family.</text>
</comment>
<dbReference type="InterPro" id="IPR004095">
    <property type="entry name" value="TGS"/>
</dbReference>
<dbReference type="InterPro" id="IPR012676">
    <property type="entry name" value="TGS-like"/>
</dbReference>
<dbReference type="InterPro" id="IPR002314">
    <property type="entry name" value="aa-tRNA-synt_IIb"/>
</dbReference>
<dbReference type="PROSITE" id="PS51880">
    <property type="entry name" value="TGS"/>
    <property type="match status" value="1"/>
</dbReference>
<dbReference type="GO" id="GO:0004829">
    <property type="term" value="F:threonine-tRNA ligase activity"/>
    <property type="evidence" value="ECO:0007669"/>
    <property type="project" value="UniProtKB-UniRule"/>
</dbReference>
<gene>
    <name evidence="13 16" type="primary">thrS</name>
    <name evidence="16" type="ORF">J4215_01250</name>
</gene>